<protein>
    <submittedName>
        <fullName evidence="2">Uncharacterized protein</fullName>
    </submittedName>
</protein>
<gene>
    <name evidence="2" type="ordered locus">Dgeo_0854</name>
</gene>
<keyword evidence="3" id="KW-1185">Reference proteome</keyword>
<dbReference type="Proteomes" id="UP000002431">
    <property type="component" value="Chromosome"/>
</dbReference>
<reference evidence="2" key="1">
    <citation type="submission" date="2006-04" db="EMBL/GenBank/DDBJ databases">
        <title>Complete sequence of chromosome of Deinococcus geothermalis DSM 11300.</title>
        <authorList>
            <consortium name="US DOE Joint Genome Institute"/>
            <person name="Copeland A."/>
            <person name="Lucas S."/>
            <person name="Lapidus A."/>
            <person name="Barry K."/>
            <person name="Detter J.C."/>
            <person name="Glavina del Rio T."/>
            <person name="Hammon N."/>
            <person name="Israni S."/>
            <person name="Dalin E."/>
            <person name="Tice H."/>
            <person name="Pitluck S."/>
            <person name="Brettin T."/>
            <person name="Bruce D."/>
            <person name="Han C."/>
            <person name="Tapia R."/>
            <person name="Saunders E."/>
            <person name="Gilna P."/>
            <person name="Schmutz J."/>
            <person name="Larimer F."/>
            <person name="Land M."/>
            <person name="Hauser L."/>
            <person name="Kyrpides N."/>
            <person name="Kim E."/>
            <person name="Daly M.J."/>
            <person name="Fredrickson J.K."/>
            <person name="Makarova K.S."/>
            <person name="Gaidamakova E.K."/>
            <person name="Zhai M."/>
            <person name="Richardson P."/>
        </authorList>
    </citation>
    <scope>NUCLEOTIDE SEQUENCE</scope>
    <source>
        <strain evidence="2">DSM 11300</strain>
    </source>
</reference>
<dbReference type="KEGG" id="dge:Dgeo_0854"/>
<evidence type="ECO:0000313" key="2">
    <source>
        <dbReference type="EMBL" id="ABF45156.1"/>
    </source>
</evidence>
<feature type="region of interest" description="Disordered" evidence="1">
    <location>
        <begin position="1"/>
        <end position="33"/>
    </location>
</feature>
<dbReference type="HOGENOM" id="CLU_1903261_0_0_0"/>
<dbReference type="STRING" id="319795.Dgeo_0854"/>
<dbReference type="EMBL" id="CP000359">
    <property type="protein sequence ID" value="ABF45156.1"/>
    <property type="molecule type" value="Genomic_DNA"/>
</dbReference>
<organism evidence="2 3">
    <name type="scientific">Deinococcus geothermalis (strain DSM 11300 / CIP 105573 / AG-3a)</name>
    <dbReference type="NCBI Taxonomy" id="319795"/>
    <lineage>
        <taxon>Bacteria</taxon>
        <taxon>Thermotogati</taxon>
        <taxon>Deinococcota</taxon>
        <taxon>Deinococci</taxon>
        <taxon>Deinococcales</taxon>
        <taxon>Deinococcaceae</taxon>
        <taxon>Deinococcus</taxon>
    </lineage>
</organism>
<dbReference type="AlphaFoldDB" id="Q1J028"/>
<sequence length="156" mass="17369">MDAELQLKPSPPSPTPSLPYTRPMRDSDPKHHSARDVLRELFPESYRELFGESGEGGPLTLGLYAVADGRLALVRGDQLAEFTPLEAKGRHALHCDLCHYTRSCAEAALYRVVVGPRHTRYVTLCLGTESCQQRAGKLALAHLADRIFPIERLYVD</sequence>
<accession>Q1J028</accession>
<name>Q1J028_DEIGD</name>
<evidence type="ECO:0000313" key="3">
    <source>
        <dbReference type="Proteomes" id="UP000002431"/>
    </source>
</evidence>
<proteinExistence type="predicted"/>
<feature type="compositionally biased region" description="Basic and acidic residues" evidence="1">
    <location>
        <begin position="23"/>
        <end position="33"/>
    </location>
</feature>
<evidence type="ECO:0000256" key="1">
    <source>
        <dbReference type="SAM" id="MobiDB-lite"/>
    </source>
</evidence>